<dbReference type="GO" id="GO:0006352">
    <property type="term" value="P:DNA-templated transcription initiation"/>
    <property type="evidence" value="ECO:0007669"/>
    <property type="project" value="InterPro"/>
</dbReference>
<dbReference type="GO" id="GO:0006950">
    <property type="term" value="P:response to stress"/>
    <property type="evidence" value="ECO:0007669"/>
    <property type="project" value="UniProtKB-ARBA"/>
</dbReference>
<dbReference type="GO" id="GO:0003677">
    <property type="term" value="F:DNA binding"/>
    <property type="evidence" value="ECO:0007669"/>
    <property type="project" value="UniProtKB-KW"/>
</dbReference>
<dbReference type="RefSeq" id="WP_186868029.1">
    <property type="nucleotide sequence ID" value="NZ_JACOOL010000001.1"/>
</dbReference>
<feature type="domain" description="RNA polymerase sigma-70 region 2" evidence="7">
    <location>
        <begin position="12"/>
        <end position="71"/>
    </location>
</feature>
<keyword evidence="2 6" id="KW-0805">Transcription regulation</keyword>
<dbReference type="EMBL" id="JACOOL010000001">
    <property type="protein sequence ID" value="MBC5635317.1"/>
    <property type="molecule type" value="Genomic_DNA"/>
</dbReference>
<dbReference type="InterPro" id="IPR000838">
    <property type="entry name" value="RNA_pol_sigma70_ECF_CS"/>
</dbReference>
<dbReference type="PANTHER" id="PTHR43133">
    <property type="entry name" value="RNA POLYMERASE ECF-TYPE SIGMA FACTO"/>
    <property type="match status" value="1"/>
</dbReference>
<evidence type="ECO:0000256" key="4">
    <source>
        <dbReference type="ARBA" id="ARBA00023125"/>
    </source>
</evidence>
<dbReference type="InterPro" id="IPR036388">
    <property type="entry name" value="WH-like_DNA-bd_sf"/>
</dbReference>
<keyword evidence="5 6" id="KW-0804">Transcription</keyword>
<dbReference type="NCBIfam" id="TIGR02937">
    <property type="entry name" value="sigma70-ECF"/>
    <property type="match status" value="1"/>
</dbReference>
<reference evidence="9" key="1">
    <citation type="submission" date="2020-08" db="EMBL/GenBank/DDBJ databases">
        <title>Genome public.</title>
        <authorList>
            <person name="Liu C."/>
            <person name="Sun Q."/>
        </authorList>
    </citation>
    <scope>NUCLEOTIDE SEQUENCE</scope>
    <source>
        <strain evidence="9">BX22</strain>
    </source>
</reference>
<name>A0A923RHT6_9BACI</name>
<dbReference type="InterPro" id="IPR013325">
    <property type="entry name" value="RNA_pol_sigma_r2"/>
</dbReference>
<evidence type="ECO:0000256" key="1">
    <source>
        <dbReference type="ARBA" id="ARBA00010641"/>
    </source>
</evidence>
<dbReference type="AlphaFoldDB" id="A0A923RHT6"/>
<keyword evidence="10" id="KW-1185">Reference proteome</keyword>
<evidence type="ECO:0000256" key="5">
    <source>
        <dbReference type="ARBA" id="ARBA00023163"/>
    </source>
</evidence>
<dbReference type="InterPro" id="IPR013324">
    <property type="entry name" value="RNA_pol_sigma_r3/r4-like"/>
</dbReference>
<organism evidence="9 10">
    <name type="scientific">Ornithinibacillus hominis</name>
    <dbReference type="NCBI Taxonomy" id="2763055"/>
    <lineage>
        <taxon>Bacteria</taxon>
        <taxon>Bacillati</taxon>
        <taxon>Bacillota</taxon>
        <taxon>Bacilli</taxon>
        <taxon>Bacillales</taxon>
        <taxon>Bacillaceae</taxon>
        <taxon>Ornithinibacillus</taxon>
    </lineage>
</organism>
<evidence type="ECO:0000313" key="10">
    <source>
        <dbReference type="Proteomes" id="UP000637359"/>
    </source>
</evidence>
<dbReference type="InterPro" id="IPR007627">
    <property type="entry name" value="RNA_pol_sigma70_r2"/>
</dbReference>
<accession>A0A923RHT6</accession>
<dbReference type="InterPro" id="IPR039425">
    <property type="entry name" value="RNA_pol_sigma-70-like"/>
</dbReference>
<evidence type="ECO:0000259" key="7">
    <source>
        <dbReference type="Pfam" id="PF04542"/>
    </source>
</evidence>
<dbReference type="SUPFAM" id="SSF88946">
    <property type="entry name" value="Sigma2 domain of RNA polymerase sigma factors"/>
    <property type="match status" value="1"/>
</dbReference>
<evidence type="ECO:0000259" key="8">
    <source>
        <dbReference type="Pfam" id="PF08281"/>
    </source>
</evidence>
<dbReference type="GO" id="GO:0016987">
    <property type="term" value="F:sigma factor activity"/>
    <property type="evidence" value="ECO:0007669"/>
    <property type="project" value="UniProtKB-KW"/>
</dbReference>
<sequence>MIVPNLEMQIHKLYKYCLKLTGDPWLAEDLVQETMLKVFVLKQKEPQREFTHSFFCTVARNLLIDDRRKQKGESVAYEDIYGKEDNLLELDGLMEIVLTRLPLKYTMLITLKDVFGYSSKEIASMLRVSNEVVKTALHRSRKKLQSTKEIGTERKPEYNEMISGLLQAIKQSDPIKIFHYYRQLEASNFRVRRMPGQSVFHVIDPDGNVLELLSS</sequence>
<evidence type="ECO:0000313" key="9">
    <source>
        <dbReference type="EMBL" id="MBC5635317.1"/>
    </source>
</evidence>
<dbReference type="InterPro" id="IPR013249">
    <property type="entry name" value="RNA_pol_sigma70_r4_t2"/>
</dbReference>
<comment type="caution">
    <text evidence="9">The sequence shown here is derived from an EMBL/GenBank/DDBJ whole genome shotgun (WGS) entry which is preliminary data.</text>
</comment>
<comment type="similarity">
    <text evidence="1 6">Belongs to the sigma-70 factor family. ECF subfamily.</text>
</comment>
<dbReference type="Pfam" id="PF08281">
    <property type="entry name" value="Sigma70_r4_2"/>
    <property type="match status" value="1"/>
</dbReference>
<evidence type="ECO:0000256" key="6">
    <source>
        <dbReference type="RuleBase" id="RU000716"/>
    </source>
</evidence>
<gene>
    <name evidence="9" type="ORF">H8S33_00630</name>
</gene>
<keyword evidence="3 6" id="KW-0731">Sigma factor</keyword>
<dbReference type="Gene3D" id="1.10.1740.10">
    <property type="match status" value="1"/>
</dbReference>
<dbReference type="Pfam" id="PF04542">
    <property type="entry name" value="Sigma70_r2"/>
    <property type="match status" value="1"/>
</dbReference>
<keyword evidence="4 6" id="KW-0238">DNA-binding</keyword>
<dbReference type="PANTHER" id="PTHR43133:SF8">
    <property type="entry name" value="RNA POLYMERASE SIGMA FACTOR HI_1459-RELATED"/>
    <property type="match status" value="1"/>
</dbReference>
<evidence type="ECO:0000256" key="3">
    <source>
        <dbReference type="ARBA" id="ARBA00023082"/>
    </source>
</evidence>
<evidence type="ECO:0000256" key="2">
    <source>
        <dbReference type="ARBA" id="ARBA00023015"/>
    </source>
</evidence>
<protein>
    <recommendedName>
        <fullName evidence="6">RNA polymerase sigma factor</fullName>
    </recommendedName>
</protein>
<dbReference type="Gene3D" id="1.10.10.10">
    <property type="entry name" value="Winged helix-like DNA-binding domain superfamily/Winged helix DNA-binding domain"/>
    <property type="match status" value="1"/>
</dbReference>
<dbReference type="SUPFAM" id="SSF88659">
    <property type="entry name" value="Sigma3 and sigma4 domains of RNA polymerase sigma factors"/>
    <property type="match status" value="1"/>
</dbReference>
<dbReference type="Proteomes" id="UP000637359">
    <property type="component" value="Unassembled WGS sequence"/>
</dbReference>
<feature type="domain" description="RNA polymerase sigma factor 70 region 4 type 2" evidence="8">
    <location>
        <begin position="98"/>
        <end position="144"/>
    </location>
</feature>
<dbReference type="PROSITE" id="PS01063">
    <property type="entry name" value="SIGMA70_ECF"/>
    <property type="match status" value="1"/>
</dbReference>
<proteinExistence type="inferred from homology"/>
<dbReference type="InterPro" id="IPR014284">
    <property type="entry name" value="RNA_pol_sigma-70_dom"/>
</dbReference>